<organism evidence="3 4">
    <name type="scientific">candidate division TA06 bacterium</name>
    <dbReference type="NCBI Taxonomy" id="2250710"/>
    <lineage>
        <taxon>Bacteria</taxon>
        <taxon>Bacteria division TA06</taxon>
    </lineage>
</organism>
<feature type="transmembrane region" description="Helical" evidence="1">
    <location>
        <begin position="41"/>
        <end position="61"/>
    </location>
</feature>
<dbReference type="AlphaFoldDB" id="A0A660SFJ9"/>
<dbReference type="InterPro" id="IPR021309">
    <property type="entry name" value="YgaP-like_TM"/>
</dbReference>
<gene>
    <name evidence="3" type="ORF">DRP43_04520</name>
</gene>
<proteinExistence type="predicted"/>
<feature type="domain" description="Inner membrane protein YgaP-like transmembrane" evidence="2">
    <location>
        <begin position="6"/>
        <end position="67"/>
    </location>
</feature>
<reference evidence="3 4" key="1">
    <citation type="submission" date="2018-06" db="EMBL/GenBank/DDBJ databases">
        <title>Extensive metabolic versatility and redundancy in microbially diverse, dynamic hydrothermal sediments.</title>
        <authorList>
            <person name="Dombrowski N."/>
            <person name="Teske A."/>
            <person name="Baker B.J."/>
        </authorList>
    </citation>
    <scope>NUCLEOTIDE SEQUENCE [LARGE SCALE GENOMIC DNA]</scope>
    <source>
        <strain evidence="3">B10_G13</strain>
    </source>
</reference>
<keyword evidence="1" id="KW-1133">Transmembrane helix</keyword>
<feature type="transmembrane region" description="Helical" evidence="1">
    <location>
        <begin position="14"/>
        <end position="35"/>
    </location>
</feature>
<sequence>MKHPSPNVGNNDKLIRLTIGIIFILIALLIPLILWKWIFGILGGILLITSITRQCLIYRILHINTYKGDLKSKE</sequence>
<evidence type="ECO:0000313" key="3">
    <source>
        <dbReference type="EMBL" id="RKX69322.1"/>
    </source>
</evidence>
<name>A0A660SFJ9_UNCT6</name>
<keyword evidence="1" id="KW-0472">Membrane</keyword>
<evidence type="ECO:0000256" key="1">
    <source>
        <dbReference type="SAM" id="Phobius"/>
    </source>
</evidence>
<dbReference type="EMBL" id="QNBD01000201">
    <property type="protein sequence ID" value="RKX69322.1"/>
    <property type="molecule type" value="Genomic_DNA"/>
</dbReference>
<accession>A0A660SFJ9</accession>
<evidence type="ECO:0000259" key="2">
    <source>
        <dbReference type="Pfam" id="PF11127"/>
    </source>
</evidence>
<comment type="caution">
    <text evidence="3">The sequence shown here is derived from an EMBL/GenBank/DDBJ whole genome shotgun (WGS) entry which is preliminary data.</text>
</comment>
<keyword evidence="1" id="KW-0812">Transmembrane</keyword>
<dbReference type="Proteomes" id="UP000271125">
    <property type="component" value="Unassembled WGS sequence"/>
</dbReference>
<evidence type="ECO:0000313" key="4">
    <source>
        <dbReference type="Proteomes" id="UP000271125"/>
    </source>
</evidence>
<dbReference type="Pfam" id="PF11127">
    <property type="entry name" value="YgaP-like_TM"/>
    <property type="match status" value="1"/>
</dbReference>
<protein>
    <submittedName>
        <fullName evidence="3">DUF2892 domain-containing protein</fullName>
    </submittedName>
</protein>